<feature type="compositionally biased region" description="Polar residues" evidence="1">
    <location>
        <begin position="459"/>
        <end position="478"/>
    </location>
</feature>
<feature type="compositionally biased region" description="Basic residues" evidence="1">
    <location>
        <begin position="543"/>
        <end position="554"/>
    </location>
</feature>
<comment type="caution">
    <text evidence="2">The sequence shown here is derived from an EMBL/GenBank/DDBJ whole genome shotgun (WGS) entry which is preliminary data.</text>
</comment>
<feature type="region of interest" description="Disordered" evidence="1">
    <location>
        <begin position="225"/>
        <end position="322"/>
    </location>
</feature>
<reference evidence="2" key="1">
    <citation type="submission" date="2022-08" db="EMBL/GenBank/DDBJ databases">
        <authorList>
            <consortium name="DOE Joint Genome Institute"/>
            <person name="Min B."/>
            <person name="Riley R."/>
            <person name="Sierra-Patev S."/>
            <person name="Naranjo-Ortiz M."/>
            <person name="Looney B."/>
            <person name="Konkel Z."/>
            <person name="Slot J.C."/>
            <person name="Sakamoto Y."/>
            <person name="Steenwyk J.L."/>
            <person name="Rokas A."/>
            <person name="Carro J."/>
            <person name="Camarero S."/>
            <person name="Ferreira P."/>
            <person name="Molpeceres G."/>
            <person name="Ruiz-Duenas F.J."/>
            <person name="Serrano A."/>
            <person name="Henrissat B."/>
            <person name="Drula E."/>
            <person name="Hughes K.W."/>
            <person name="Mata J.L."/>
            <person name="Ishikawa N.K."/>
            <person name="Vargas-Isla R."/>
            <person name="Ushijima S."/>
            <person name="Smith C.A."/>
            <person name="Ahrendt S."/>
            <person name="Andreopoulos W."/>
            <person name="He G."/>
            <person name="Labutti K."/>
            <person name="Lipzen A."/>
            <person name="Ng V."/>
            <person name="Sandor L."/>
            <person name="Barry K."/>
            <person name="Martinez A.T."/>
            <person name="Xiao Y."/>
            <person name="Gibbons J.G."/>
            <person name="Terashima K."/>
            <person name="Hibbett D.S."/>
            <person name="Grigoriev I.V."/>
        </authorList>
    </citation>
    <scope>NUCLEOTIDE SEQUENCE</scope>
    <source>
        <strain evidence="2">TFB9207</strain>
    </source>
</reference>
<dbReference type="AlphaFoldDB" id="A0AA38UHJ6"/>
<feature type="region of interest" description="Disordered" evidence="1">
    <location>
        <begin position="648"/>
        <end position="724"/>
    </location>
</feature>
<evidence type="ECO:0000313" key="3">
    <source>
        <dbReference type="Proteomes" id="UP001163846"/>
    </source>
</evidence>
<name>A0AA38UHJ6_9AGAR</name>
<feature type="compositionally biased region" description="Basic residues" evidence="1">
    <location>
        <begin position="498"/>
        <end position="515"/>
    </location>
</feature>
<feature type="compositionally biased region" description="Pro residues" evidence="1">
    <location>
        <begin position="49"/>
        <end position="63"/>
    </location>
</feature>
<accession>A0AA38UHJ6</accession>
<feature type="compositionally biased region" description="Gly residues" evidence="1">
    <location>
        <begin position="664"/>
        <end position="674"/>
    </location>
</feature>
<proteinExistence type="predicted"/>
<feature type="compositionally biased region" description="Low complexity" evidence="1">
    <location>
        <begin position="481"/>
        <end position="497"/>
    </location>
</feature>
<feature type="region of interest" description="Disordered" evidence="1">
    <location>
        <begin position="1"/>
        <end position="93"/>
    </location>
</feature>
<feature type="compositionally biased region" description="Basic residues" evidence="1">
    <location>
        <begin position="246"/>
        <end position="256"/>
    </location>
</feature>
<feature type="compositionally biased region" description="Basic and acidic residues" evidence="1">
    <location>
        <begin position="296"/>
        <end position="306"/>
    </location>
</feature>
<feature type="region of interest" description="Disordered" evidence="1">
    <location>
        <begin position="428"/>
        <end position="565"/>
    </location>
</feature>
<evidence type="ECO:0000313" key="2">
    <source>
        <dbReference type="EMBL" id="KAJ3841321.1"/>
    </source>
</evidence>
<dbReference type="Proteomes" id="UP001163846">
    <property type="component" value="Unassembled WGS sequence"/>
</dbReference>
<gene>
    <name evidence="2" type="ORF">F5878DRAFT_610601</name>
</gene>
<organism evidence="2 3">
    <name type="scientific">Lentinula raphanica</name>
    <dbReference type="NCBI Taxonomy" id="153919"/>
    <lineage>
        <taxon>Eukaryota</taxon>
        <taxon>Fungi</taxon>
        <taxon>Dikarya</taxon>
        <taxon>Basidiomycota</taxon>
        <taxon>Agaricomycotina</taxon>
        <taxon>Agaricomycetes</taxon>
        <taxon>Agaricomycetidae</taxon>
        <taxon>Agaricales</taxon>
        <taxon>Marasmiineae</taxon>
        <taxon>Omphalotaceae</taxon>
        <taxon>Lentinula</taxon>
    </lineage>
</organism>
<evidence type="ECO:0000256" key="1">
    <source>
        <dbReference type="SAM" id="MobiDB-lite"/>
    </source>
</evidence>
<dbReference type="EMBL" id="MU806044">
    <property type="protein sequence ID" value="KAJ3841321.1"/>
    <property type="molecule type" value="Genomic_DNA"/>
</dbReference>
<feature type="compositionally biased region" description="Polar residues" evidence="1">
    <location>
        <begin position="311"/>
        <end position="322"/>
    </location>
</feature>
<protein>
    <submittedName>
        <fullName evidence="2">Uncharacterized protein</fullName>
    </submittedName>
</protein>
<feature type="compositionally biased region" description="Low complexity" evidence="1">
    <location>
        <begin position="690"/>
        <end position="702"/>
    </location>
</feature>
<sequence length="724" mass="79385">MSWQFFRSLMTDPSLDGSRRRSQPSVSRTNTSIRSASTQQGHHAVPLPQNSPQPISMPTPLTSPRPLDPHKRFGPGVARNYFATNPDPETEGSADVDEYVTVTAAEAIAGETQATGFYTQPIAVEPTPRRREGKRFIGGFVKSLRKLPRTMFRHENHAHEPQAMNTDTLLQPTARVPLPSYMLTPPTPALPMQPFSYTEDFHVPDTPDILSTTSPHPTRIEIDDATIQSPEHNPDRDPNMPPMSRHTSRHTSHHTSQHASASQHNNNPNTNRNSIAYPNSYHNPPSIAAHPQPSPDYRRMSRHTGDESIPATYSTGTPSFSTELERNPFRVLKTLVNMPWISHERVTVDYSPGMEDARVALRVNSPDSKGKGKDRQSARWSIVEQGWKPWKRASVFLTQDGRIVSAEEGPAALARGDARKGKMYIPVNKPQTSWYSGGHITKSPRHKRSAPSRELDLMSSGTASVGSTPRASHVSTRQRISRSTLTSPSSPNSPSPVRRSRNREIHRHTPRRQSRKLYYSNNEYAFLDPGSTPGSSPILARRSNTKSRPLHSHRERLDGGRGSNIRRRYSREVSQIPAQSAPVPPMPPPPASPYPLSPLVFVQSAHMDSPAMGGDRSHPQTGSAGVPVPVYGMTPMYPYMSILPGMPPPPTAQGVGESSPPGFAGRGAGGGYGSGYNVQGYAGAGPPGGAYPYGYTYPYPQSQSPPPQVQHHDSDAHKSPPTAG</sequence>
<keyword evidence="3" id="KW-1185">Reference proteome</keyword>
<feature type="compositionally biased region" description="Polar residues" evidence="1">
    <location>
        <begin position="265"/>
        <end position="283"/>
    </location>
</feature>
<feature type="compositionally biased region" description="Polar residues" evidence="1">
    <location>
        <begin position="23"/>
        <end position="41"/>
    </location>
</feature>